<dbReference type="InterPro" id="IPR008984">
    <property type="entry name" value="SMAD_FHA_dom_sf"/>
</dbReference>
<organism evidence="4 5">
    <name type="scientific">Bifidobacterium choloepi</name>
    <dbReference type="NCBI Taxonomy" id="2614131"/>
    <lineage>
        <taxon>Bacteria</taxon>
        <taxon>Bacillati</taxon>
        <taxon>Actinomycetota</taxon>
        <taxon>Actinomycetes</taxon>
        <taxon>Bifidobacteriales</taxon>
        <taxon>Bifidobacteriaceae</taxon>
        <taxon>Bifidobacterium</taxon>
    </lineage>
</organism>
<dbReference type="EMBL" id="VYSG01000001">
    <property type="protein sequence ID" value="NEG69683.1"/>
    <property type="molecule type" value="Genomic_DNA"/>
</dbReference>
<proteinExistence type="predicted"/>
<protein>
    <submittedName>
        <fullName evidence="4">FHA domain-containing protein</fullName>
    </submittedName>
</protein>
<name>A0A6I5NH96_9BIFI</name>
<dbReference type="SMART" id="SM00240">
    <property type="entry name" value="FHA"/>
    <property type="match status" value="1"/>
</dbReference>
<feature type="region of interest" description="Disordered" evidence="2">
    <location>
        <begin position="344"/>
        <end position="376"/>
    </location>
</feature>
<comment type="caution">
    <text evidence="4">The sequence shown here is derived from an EMBL/GenBank/DDBJ whole genome shotgun (WGS) entry which is preliminary data.</text>
</comment>
<accession>A0A6I5NH96</accession>
<feature type="compositionally biased region" description="Low complexity" evidence="2">
    <location>
        <begin position="359"/>
        <end position="372"/>
    </location>
</feature>
<evidence type="ECO:0000313" key="4">
    <source>
        <dbReference type="EMBL" id="NEG69683.1"/>
    </source>
</evidence>
<dbReference type="Pfam" id="PF25591">
    <property type="entry name" value="LRV_2"/>
    <property type="match status" value="1"/>
</dbReference>
<feature type="region of interest" description="Disordered" evidence="2">
    <location>
        <begin position="226"/>
        <end position="255"/>
    </location>
</feature>
<keyword evidence="1" id="KW-0597">Phosphoprotein</keyword>
<evidence type="ECO:0000256" key="1">
    <source>
        <dbReference type="ARBA" id="ARBA00022553"/>
    </source>
</evidence>
<sequence length="505" mass="54570">MSGDQRTTMRWVIRVDGSDVASVDAGQTIEIGRKPIRPLPAGRYPRVEILDDTRSMSKRHAEFSVKSDGTAFLRDLNSTNGSYLVRTGSELRRLPVGSDFALRSDSVRIQFGDVPVDFVRVAVPQSDSAVSNLFDYATGNAAGNDSPDMSVDTILNLRAGEPTDIFDAGSVRTRAAQLRAAEQESFAPLELPINPPALVEDQPDANPEEHPRDLFADAHDIAAGKMEEPAPREEPFKPEYHDGPRHKSPDSDANSRERLVSIQEIASGRLHSASPDYSAVKPVTGTQQPVAAAGQPATTPEETVAATPAEQAEPAAQDSQPLESTQSFNPLTDFSWLVEERETGAVDGASPDESFQRSAAEGMAAAETAGENAAEDYSRFQRPATDETTNETAPAAETAAEPGEAGYMPAFEAGSVFERITASEAELNREVVEAGGFTSDQARRTDDYTEQFEMARHPELLPFLAMNPSLYEDLYAWLAAQGNADVDEALGRNAGYAEYLKKSGK</sequence>
<evidence type="ECO:0000313" key="5">
    <source>
        <dbReference type="Proteomes" id="UP000469292"/>
    </source>
</evidence>
<evidence type="ECO:0000259" key="3">
    <source>
        <dbReference type="PROSITE" id="PS50006"/>
    </source>
</evidence>
<dbReference type="PROSITE" id="PS50006">
    <property type="entry name" value="FHA_DOMAIN"/>
    <property type="match status" value="1"/>
</dbReference>
<reference evidence="4 5" key="1">
    <citation type="submission" date="2019-09" db="EMBL/GenBank/DDBJ databases">
        <title>Phylogenetic characterization of a novel taxon of the genus Bifidobacterium: Bifidobacterium choloepi sp. nov.</title>
        <authorList>
            <person name="Modesto M."/>
            <person name="Satti M."/>
        </authorList>
    </citation>
    <scope>NUCLEOTIDE SEQUENCE [LARGE SCALE GENOMIC DNA]</scope>
    <source>
        <strain evidence="4 5">BRDM6</strain>
    </source>
</reference>
<dbReference type="AlphaFoldDB" id="A0A6I5NH96"/>
<dbReference type="CDD" id="cd00060">
    <property type="entry name" value="FHA"/>
    <property type="match status" value="1"/>
</dbReference>
<feature type="compositionally biased region" description="Polar residues" evidence="2">
    <location>
        <begin position="318"/>
        <end position="328"/>
    </location>
</feature>
<gene>
    <name evidence="4" type="ORF">F6S87_03445</name>
</gene>
<feature type="region of interest" description="Disordered" evidence="2">
    <location>
        <begin position="286"/>
        <end position="328"/>
    </location>
</feature>
<dbReference type="Gene3D" id="2.60.200.20">
    <property type="match status" value="1"/>
</dbReference>
<feature type="domain" description="FHA" evidence="3">
    <location>
        <begin position="29"/>
        <end position="84"/>
    </location>
</feature>
<dbReference type="SUPFAM" id="SSF49879">
    <property type="entry name" value="SMAD/FHA domain"/>
    <property type="match status" value="1"/>
</dbReference>
<keyword evidence="5" id="KW-1185">Reference proteome</keyword>
<feature type="compositionally biased region" description="Low complexity" evidence="2">
    <location>
        <begin position="295"/>
        <end position="317"/>
    </location>
</feature>
<feature type="region of interest" description="Disordered" evidence="2">
    <location>
        <begin position="186"/>
        <end position="211"/>
    </location>
</feature>
<dbReference type="Pfam" id="PF00498">
    <property type="entry name" value="FHA"/>
    <property type="match status" value="1"/>
</dbReference>
<evidence type="ECO:0000256" key="2">
    <source>
        <dbReference type="SAM" id="MobiDB-lite"/>
    </source>
</evidence>
<dbReference type="Proteomes" id="UP000469292">
    <property type="component" value="Unassembled WGS sequence"/>
</dbReference>
<dbReference type="InterPro" id="IPR000253">
    <property type="entry name" value="FHA_dom"/>
</dbReference>
<dbReference type="InterPro" id="IPR057893">
    <property type="entry name" value="LRV_2"/>
</dbReference>